<evidence type="ECO:0000313" key="2">
    <source>
        <dbReference type="EMBL" id="KFQ13456.1"/>
    </source>
</evidence>
<feature type="region of interest" description="Disordered" evidence="1">
    <location>
        <begin position="56"/>
        <end position="80"/>
    </location>
</feature>
<gene>
    <name evidence="2" type="ORF">N330_06041</name>
</gene>
<reference evidence="2 3" key="1">
    <citation type="submission" date="2014-04" db="EMBL/GenBank/DDBJ databases">
        <title>Genome evolution of avian class.</title>
        <authorList>
            <person name="Zhang G."/>
            <person name="Li C."/>
        </authorList>
    </citation>
    <scope>NUCLEOTIDE SEQUENCE [LARGE SCALE GENOMIC DNA]</scope>
    <source>
        <strain evidence="2">BGI_N330</strain>
    </source>
</reference>
<feature type="non-terminal residue" evidence="2">
    <location>
        <position position="167"/>
    </location>
</feature>
<feature type="region of interest" description="Disordered" evidence="1">
    <location>
        <begin position="111"/>
        <end position="167"/>
    </location>
</feature>
<feature type="compositionally biased region" description="Low complexity" evidence="1">
    <location>
        <begin position="62"/>
        <end position="71"/>
    </location>
</feature>
<dbReference type="AlphaFoldDB" id="A0A091Q1P3"/>
<dbReference type="Proteomes" id="UP000053001">
    <property type="component" value="Unassembled WGS sequence"/>
</dbReference>
<feature type="compositionally biased region" description="Low complexity" evidence="1">
    <location>
        <begin position="156"/>
        <end position="167"/>
    </location>
</feature>
<evidence type="ECO:0000313" key="3">
    <source>
        <dbReference type="Proteomes" id="UP000053001"/>
    </source>
</evidence>
<accession>A0A091Q1P3</accession>
<proteinExistence type="predicted"/>
<protein>
    <submittedName>
        <fullName evidence="2">Uncharacterized protein</fullName>
    </submittedName>
</protein>
<sequence>VGGRAMRTCCVAEPEAQDTTAGPVVEKKVPLPVGPAPGTLLPGASVEPSVAVATGSCGGPSGAAPACSATGMGVPSTRKENAVPMPETCLKAPSKDVGSVPAPAKHVAFVEPGAGAGAAELPSQEQPQGGTGMSLGAAPQLRGNEDPKHTQGGTSGPPSAGTAGSGG</sequence>
<name>A0A091Q1P3_LEPDC</name>
<feature type="non-terminal residue" evidence="2">
    <location>
        <position position="1"/>
    </location>
</feature>
<evidence type="ECO:0000256" key="1">
    <source>
        <dbReference type="SAM" id="MobiDB-lite"/>
    </source>
</evidence>
<dbReference type="EMBL" id="KK683103">
    <property type="protein sequence ID" value="KFQ13456.1"/>
    <property type="molecule type" value="Genomic_DNA"/>
</dbReference>
<organism evidence="2 3">
    <name type="scientific">Leptosomus discolor</name>
    <name type="common">Madagascar cuckoo roller</name>
    <name type="synonym">Cuculus discolor</name>
    <dbReference type="NCBI Taxonomy" id="188344"/>
    <lineage>
        <taxon>Eukaryota</taxon>
        <taxon>Metazoa</taxon>
        <taxon>Chordata</taxon>
        <taxon>Craniata</taxon>
        <taxon>Vertebrata</taxon>
        <taxon>Euteleostomi</taxon>
        <taxon>Archelosauria</taxon>
        <taxon>Archosauria</taxon>
        <taxon>Dinosauria</taxon>
        <taxon>Saurischia</taxon>
        <taxon>Theropoda</taxon>
        <taxon>Coelurosauria</taxon>
        <taxon>Aves</taxon>
        <taxon>Neognathae</taxon>
        <taxon>Neoaves</taxon>
        <taxon>Telluraves</taxon>
        <taxon>Coraciimorphae</taxon>
        <taxon>Coraciiformes</taxon>
        <taxon>Leptosomidae</taxon>
        <taxon>Leptosomus</taxon>
    </lineage>
</organism>
<keyword evidence="3" id="KW-1185">Reference proteome</keyword>